<dbReference type="OrthoDB" id="955957at68336"/>
<name>A0A1G8WY44_9BACT</name>
<accession>A0A1G8WY44</accession>
<reference evidence="2 3" key="1">
    <citation type="submission" date="2016-10" db="EMBL/GenBank/DDBJ databases">
        <authorList>
            <person name="de Groot N.N."/>
        </authorList>
    </citation>
    <scope>NUCLEOTIDE SEQUENCE [LARGE SCALE GENOMIC DNA]</scope>
    <source>
        <strain evidence="2 3">DSM 25186</strain>
    </source>
</reference>
<dbReference type="EMBL" id="FNFO01000001">
    <property type="protein sequence ID" value="SDJ83134.1"/>
    <property type="molecule type" value="Genomic_DNA"/>
</dbReference>
<organism evidence="2 3">
    <name type="scientific">Catalinimonas alkaloidigena</name>
    <dbReference type="NCBI Taxonomy" id="1075417"/>
    <lineage>
        <taxon>Bacteria</taxon>
        <taxon>Pseudomonadati</taxon>
        <taxon>Bacteroidota</taxon>
        <taxon>Cytophagia</taxon>
        <taxon>Cytophagales</taxon>
        <taxon>Catalimonadaceae</taxon>
        <taxon>Catalinimonas</taxon>
    </lineage>
</organism>
<dbReference type="AlphaFoldDB" id="A0A1G8WY44"/>
<protein>
    <submittedName>
        <fullName evidence="2">Uncharacterized protein</fullName>
    </submittedName>
</protein>
<proteinExistence type="predicted"/>
<gene>
    <name evidence="2" type="ORF">SAMN05421823_101213</name>
</gene>
<feature type="transmembrane region" description="Helical" evidence="1">
    <location>
        <begin position="58"/>
        <end position="81"/>
    </location>
</feature>
<keyword evidence="1" id="KW-0472">Membrane</keyword>
<feature type="transmembrane region" description="Helical" evidence="1">
    <location>
        <begin position="101"/>
        <end position="122"/>
    </location>
</feature>
<dbReference type="RefSeq" id="WP_089678039.1">
    <property type="nucleotide sequence ID" value="NZ_FNFO01000001.1"/>
</dbReference>
<dbReference type="Proteomes" id="UP000198510">
    <property type="component" value="Unassembled WGS sequence"/>
</dbReference>
<evidence type="ECO:0000313" key="3">
    <source>
        <dbReference type="Proteomes" id="UP000198510"/>
    </source>
</evidence>
<feature type="transmembrane region" description="Helical" evidence="1">
    <location>
        <begin position="142"/>
        <end position="159"/>
    </location>
</feature>
<evidence type="ECO:0000256" key="1">
    <source>
        <dbReference type="SAM" id="Phobius"/>
    </source>
</evidence>
<keyword evidence="1" id="KW-1133">Transmembrane helix</keyword>
<feature type="transmembrane region" description="Helical" evidence="1">
    <location>
        <begin position="17"/>
        <end position="38"/>
    </location>
</feature>
<sequence>MCAASFFLAQLTFEVNVLYLFLILLGIGAGGLATYFYFRYQSQKASPQSPHTHFDHFYNPIFIVAMIIILSVLVLIGANLFGMDRGDILHNLAGGAYARGLITYLFAVGTIGLIVLLILAALIDTGKDDQRSEQIFNRAKEVLTILIGIFGTIIGYYFGAAPLSQDAAASLPLLLNVPQVPDSVGVGEVLEIEVEAYGGAPPYVLTIDLLPFPGHEWKKVISAAGEALEAQVRVPTGATGAYLDAVLYLEDAREDSVTNKITVKLHPAARDTLP</sequence>
<evidence type="ECO:0000313" key="2">
    <source>
        <dbReference type="EMBL" id="SDJ83134.1"/>
    </source>
</evidence>
<keyword evidence="1" id="KW-0812">Transmembrane</keyword>
<keyword evidence="3" id="KW-1185">Reference proteome</keyword>